<sequence>MDESRRSQYPSSEQAEKPPSSATVREIPVLRSTSAAPSTVLEYNMPSLSGLHHGDVQDEYYRREVMTRTIITRSTEALSQQQKGLRNRSTRRNVQLAYRSG</sequence>
<dbReference type="AlphaFoldDB" id="A0A368FZH3"/>
<comment type="caution">
    <text evidence="2">The sequence shown here is derived from an EMBL/GenBank/DDBJ whole genome shotgun (WGS) entry which is preliminary data.</text>
</comment>
<proteinExistence type="predicted"/>
<reference evidence="2 3" key="1">
    <citation type="submission" date="2014-10" db="EMBL/GenBank/DDBJ databases">
        <title>Draft genome of the hookworm Ancylostoma caninum.</title>
        <authorList>
            <person name="Mitreva M."/>
        </authorList>
    </citation>
    <scope>NUCLEOTIDE SEQUENCE [LARGE SCALE GENOMIC DNA]</scope>
    <source>
        <strain evidence="2 3">Baltimore</strain>
    </source>
</reference>
<feature type="region of interest" description="Disordered" evidence="1">
    <location>
        <begin position="76"/>
        <end position="101"/>
    </location>
</feature>
<evidence type="ECO:0000313" key="2">
    <source>
        <dbReference type="EMBL" id="RCN37613.1"/>
    </source>
</evidence>
<evidence type="ECO:0000256" key="1">
    <source>
        <dbReference type="SAM" id="MobiDB-lite"/>
    </source>
</evidence>
<feature type="region of interest" description="Disordered" evidence="1">
    <location>
        <begin position="1"/>
        <end position="25"/>
    </location>
</feature>
<dbReference type="STRING" id="29170.A0A368FZH3"/>
<dbReference type="EMBL" id="JOJR01000456">
    <property type="protein sequence ID" value="RCN37613.1"/>
    <property type="molecule type" value="Genomic_DNA"/>
</dbReference>
<organism evidence="2 3">
    <name type="scientific">Ancylostoma caninum</name>
    <name type="common">Dog hookworm</name>
    <dbReference type="NCBI Taxonomy" id="29170"/>
    <lineage>
        <taxon>Eukaryota</taxon>
        <taxon>Metazoa</taxon>
        <taxon>Ecdysozoa</taxon>
        <taxon>Nematoda</taxon>
        <taxon>Chromadorea</taxon>
        <taxon>Rhabditida</taxon>
        <taxon>Rhabditina</taxon>
        <taxon>Rhabditomorpha</taxon>
        <taxon>Strongyloidea</taxon>
        <taxon>Ancylostomatidae</taxon>
        <taxon>Ancylostomatinae</taxon>
        <taxon>Ancylostoma</taxon>
    </lineage>
</organism>
<evidence type="ECO:0000313" key="3">
    <source>
        <dbReference type="Proteomes" id="UP000252519"/>
    </source>
</evidence>
<name>A0A368FZH3_ANCCA</name>
<keyword evidence="3" id="KW-1185">Reference proteome</keyword>
<protein>
    <submittedName>
        <fullName evidence="2">Uncharacterized protein</fullName>
    </submittedName>
</protein>
<gene>
    <name evidence="2" type="ORF">ANCCAN_16493</name>
</gene>
<dbReference type="Proteomes" id="UP000252519">
    <property type="component" value="Unassembled WGS sequence"/>
</dbReference>
<dbReference type="OrthoDB" id="5866011at2759"/>
<accession>A0A368FZH3</accession>